<comment type="caution">
    <text evidence="2">The sequence shown here is derived from an EMBL/GenBank/DDBJ whole genome shotgun (WGS) entry which is preliminary data.</text>
</comment>
<feature type="region of interest" description="Disordered" evidence="1">
    <location>
        <begin position="1"/>
        <end position="77"/>
    </location>
</feature>
<dbReference type="AlphaFoldDB" id="A0ABD1Z7X2"/>
<name>A0ABD1Z7X2_9MARC</name>
<keyword evidence="3" id="KW-1185">Reference proteome</keyword>
<feature type="compositionally biased region" description="Polar residues" evidence="1">
    <location>
        <begin position="68"/>
        <end position="77"/>
    </location>
</feature>
<evidence type="ECO:0000313" key="3">
    <source>
        <dbReference type="Proteomes" id="UP001605036"/>
    </source>
</evidence>
<organism evidence="2 3">
    <name type="scientific">Riccia fluitans</name>
    <dbReference type="NCBI Taxonomy" id="41844"/>
    <lineage>
        <taxon>Eukaryota</taxon>
        <taxon>Viridiplantae</taxon>
        <taxon>Streptophyta</taxon>
        <taxon>Embryophyta</taxon>
        <taxon>Marchantiophyta</taxon>
        <taxon>Marchantiopsida</taxon>
        <taxon>Marchantiidae</taxon>
        <taxon>Marchantiales</taxon>
        <taxon>Ricciaceae</taxon>
        <taxon>Riccia</taxon>
    </lineage>
</organism>
<proteinExistence type="predicted"/>
<accession>A0ABD1Z7X2</accession>
<sequence length="77" mass="8265">MEKMKRTTCSNVVPPNTVRDMVDGQSASRGRGRSTDRGRDGATDRGFGQAAGKGSSRRSGRQVAQEFISRSPSPLLP</sequence>
<feature type="compositionally biased region" description="Basic and acidic residues" evidence="1">
    <location>
        <begin position="33"/>
        <end position="43"/>
    </location>
</feature>
<gene>
    <name evidence="2" type="ORF">R1flu_011096</name>
</gene>
<dbReference type="Proteomes" id="UP001605036">
    <property type="component" value="Unassembled WGS sequence"/>
</dbReference>
<reference evidence="2 3" key="1">
    <citation type="submission" date="2024-09" db="EMBL/GenBank/DDBJ databases">
        <title>Chromosome-scale assembly of Riccia fluitans.</title>
        <authorList>
            <person name="Paukszto L."/>
            <person name="Sawicki J."/>
            <person name="Karawczyk K."/>
            <person name="Piernik-Szablinska J."/>
            <person name="Szczecinska M."/>
            <person name="Mazdziarz M."/>
        </authorList>
    </citation>
    <scope>NUCLEOTIDE SEQUENCE [LARGE SCALE GENOMIC DNA]</scope>
    <source>
        <strain evidence="2">Rf_01</strain>
        <tissue evidence="2">Aerial parts of the thallus</tissue>
    </source>
</reference>
<protein>
    <submittedName>
        <fullName evidence="2">Uncharacterized protein</fullName>
    </submittedName>
</protein>
<evidence type="ECO:0000313" key="2">
    <source>
        <dbReference type="EMBL" id="KAL2643509.1"/>
    </source>
</evidence>
<dbReference type="EMBL" id="JBHFFA010000002">
    <property type="protein sequence ID" value="KAL2643509.1"/>
    <property type="molecule type" value="Genomic_DNA"/>
</dbReference>
<evidence type="ECO:0000256" key="1">
    <source>
        <dbReference type="SAM" id="MobiDB-lite"/>
    </source>
</evidence>